<keyword evidence="4" id="KW-1185">Reference proteome</keyword>
<accession>A0ABQ8IWU9</accession>
<protein>
    <recommendedName>
        <fullName evidence="5">MKRN2 opposite strand protein-like</fullName>
    </recommendedName>
</protein>
<evidence type="ECO:0000259" key="2">
    <source>
        <dbReference type="Pfam" id="PF22795"/>
    </source>
</evidence>
<dbReference type="InterPro" id="IPR032016">
    <property type="entry name" value="MKRN2OS-like"/>
</dbReference>
<dbReference type="InterPro" id="IPR053922">
    <property type="entry name" value="MKRN2OS-like_N"/>
</dbReference>
<dbReference type="InterPro" id="IPR053921">
    <property type="entry name" value="MKRN2OS-like_C"/>
</dbReference>
<sequence>MCETNRVQQILTFKHCANDNRIFCFDIPDRCPLCEKEILKRDVDNTDEIEFDDDDDHSIKEIKSLPNPLKAANKSKCALAIRPTKGDFLSDYKNTSDLHICLTMSDGKIVEFDDKGARVSEDGNEWQSCLIINMFDYLPAKINNHWDIKLREFIANKRWAKSEYHSVDNNCFDFVLEFLRSLNMKQFETSIESKTKFCETFIVPRTKLLARYISLFRKIRSDGFVILGMNK</sequence>
<comment type="caution">
    <text evidence="3">The sequence shown here is derived from an EMBL/GenBank/DDBJ whole genome shotgun (WGS) entry which is preliminary data.</text>
</comment>
<proteinExistence type="predicted"/>
<dbReference type="PANTHER" id="PTHR33963">
    <property type="entry name" value="MKRN2 OPPOSITE STRAND PROTEIN"/>
    <property type="match status" value="1"/>
</dbReference>
<reference evidence="3 4" key="2">
    <citation type="journal article" date="2022" name="Mol. Biol. Evol.">
        <title>Comparative Genomics Reveals Insights into the Divergent Evolution of Astigmatic Mites and Household Pest Adaptations.</title>
        <authorList>
            <person name="Xiong Q."/>
            <person name="Wan A.T."/>
            <person name="Liu X."/>
            <person name="Fung C.S."/>
            <person name="Xiao X."/>
            <person name="Malainual N."/>
            <person name="Hou J."/>
            <person name="Wang L."/>
            <person name="Wang M."/>
            <person name="Yang K.Y."/>
            <person name="Cui Y."/>
            <person name="Leung E.L."/>
            <person name="Nong W."/>
            <person name="Shin S.K."/>
            <person name="Au S.W."/>
            <person name="Jeong K.Y."/>
            <person name="Chew F.T."/>
            <person name="Hui J.H."/>
            <person name="Leung T.F."/>
            <person name="Tungtrongchitr A."/>
            <person name="Zhong N."/>
            <person name="Liu Z."/>
            <person name="Tsui S.K."/>
        </authorList>
    </citation>
    <scope>NUCLEOTIDE SEQUENCE [LARGE SCALE GENOMIC DNA]</scope>
    <source>
        <strain evidence="3">Derp</strain>
    </source>
</reference>
<evidence type="ECO:0000313" key="4">
    <source>
        <dbReference type="Proteomes" id="UP000887458"/>
    </source>
</evidence>
<dbReference type="EMBL" id="NJHN03000105">
    <property type="protein sequence ID" value="KAH9414790.1"/>
    <property type="molecule type" value="Genomic_DNA"/>
</dbReference>
<dbReference type="Pfam" id="PF22795">
    <property type="entry name" value="DUF4796_N"/>
    <property type="match status" value="1"/>
</dbReference>
<evidence type="ECO:0008006" key="5">
    <source>
        <dbReference type="Google" id="ProtNLM"/>
    </source>
</evidence>
<dbReference type="Pfam" id="PF16044">
    <property type="entry name" value="DUF4796_C"/>
    <property type="match status" value="1"/>
</dbReference>
<organism evidence="3 4">
    <name type="scientific">Dermatophagoides pteronyssinus</name>
    <name type="common">European house dust mite</name>
    <dbReference type="NCBI Taxonomy" id="6956"/>
    <lineage>
        <taxon>Eukaryota</taxon>
        <taxon>Metazoa</taxon>
        <taxon>Ecdysozoa</taxon>
        <taxon>Arthropoda</taxon>
        <taxon>Chelicerata</taxon>
        <taxon>Arachnida</taxon>
        <taxon>Acari</taxon>
        <taxon>Acariformes</taxon>
        <taxon>Sarcoptiformes</taxon>
        <taxon>Astigmata</taxon>
        <taxon>Psoroptidia</taxon>
        <taxon>Analgoidea</taxon>
        <taxon>Pyroglyphidae</taxon>
        <taxon>Dermatophagoidinae</taxon>
        <taxon>Dermatophagoides</taxon>
    </lineage>
</organism>
<dbReference type="PANTHER" id="PTHR33963:SF2">
    <property type="entry name" value="MKRN2 OPPOSITE STRAND PROTEIN"/>
    <property type="match status" value="1"/>
</dbReference>
<gene>
    <name evidence="3" type="primary">MKRN2OS</name>
    <name evidence="3" type="ORF">DERP_008631</name>
</gene>
<name>A0ABQ8IWU9_DERPT</name>
<evidence type="ECO:0000313" key="3">
    <source>
        <dbReference type="EMBL" id="KAH9414790.1"/>
    </source>
</evidence>
<evidence type="ECO:0000259" key="1">
    <source>
        <dbReference type="Pfam" id="PF16044"/>
    </source>
</evidence>
<reference evidence="3 4" key="1">
    <citation type="journal article" date="2018" name="J. Allergy Clin. Immunol.">
        <title>High-quality assembly of Dermatophagoides pteronyssinus genome and transcriptome reveals a wide range of novel allergens.</title>
        <authorList>
            <person name="Liu X.Y."/>
            <person name="Yang K.Y."/>
            <person name="Wang M.Q."/>
            <person name="Kwok J.S."/>
            <person name="Zeng X."/>
            <person name="Yang Z."/>
            <person name="Xiao X.J."/>
            <person name="Lau C.P."/>
            <person name="Li Y."/>
            <person name="Huang Z.M."/>
            <person name="Ba J.G."/>
            <person name="Yim A.K."/>
            <person name="Ouyang C.Y."/>
            <person name="Ngai S.M."/>
            <person name="Chan T.F."/>
            <person name="Leung E.L."/>
            <person name="Liu L."/>
            <person name="Liu Z.G."/>
            <person name="Tsui S.K."/>
        </authorList>
    </citation>
    <scope>NUCLEOTIDE SEQUENCE [LARGE SCALE GENOMIC DNA]</scope>
    <source>
        <strain evidence="3">Derp</strain>
    </source>
</reference>
<feature type="domain" description="MKRN2 opposite strand protein-like N-terminal" evidence="2">
    <location>
        <begin position="9"/>
        <end position="37"/>
    </location>
</feature>
<dbReference type="Proteomes" id="UP000887458">
    <property type="component" value="Unassembled WGS sequence"/>
</dbReference>
<feature type="domain" description="MKRN2 opposite strand protein-like C-terminal" evidence="1">
    <location>
        <begin position="64"/>
        <end position="219"/>
    </location>
</feature>